<gene>
    <name evidence="8" type="ORF">CR513_39217</name>
</gene>
<evidence type="ECO:0000256" key="5">
    <source>
        <dbReference type="ARBA" id="ARBA00022801"/>
    </source>
</evidence>
<dbReference type="GO" id="GO:0016787">
    <property type="term" value="F:hydrolase activity"/>
    <property type="evidence" value="ECO:0007669"/>
    <property type="project" value="UniProtKB-KW"/>
</dbReference>
<accession>A0A371FPJ7</accession>
<dbReference type="EMBL" id="QJKJ01008276">
    <property type="protein sequence ID" value="RDX80257.1"/>
    <property type="molecule type" value="Genomic_DNA"/>
</dbReference>
<organism evidence="8 9">
    <name type="scientific">Mucuna pruriens</name>
    <name type="common">Velvet bean</name>
    <name type="synonym">Dolichos pruriens</name>
    <dbReference type="NCBI Taxonomy" id="157652"/>
    <lineage>
        <taxon>Eukaryota</taxon>
        <taxon>Viridiplantae</taxon>
        <taxon>Streptophyta</taxon>
        <taxon>Embryophyta</taxon>
        <taxon>Tracheophyta</taxon>
        <taxon>Spermatophyta</taxon>
        <taxon>Magnoliopsida</taxon>
        <taxon>eudicotyledons</taxon>
        <taxon>Gunneridae</taxon>
        <taxon>Pentapetalae</taxon>
        <taxon>rosids</taxon>
        <taxon>fabids</taxon>
        <taxon>Fabales</taxon>
        <taxon>Fabaceae</taxon>
        <taxon>Papilionoideae</taxon>
        <taxon>50 kb inversion clade</taxon>
        <taxon>NPAAA clade</taxon>
        <taxon>indigoferoid/millettioid clade</taxon>
        <taxon>Phaseoleae</taxon>
        <taxon>Mucuna</taxon>
    </lineage>
</organism>
<feature type="domain" description="Reverse transcriptase RNase H-like" evidence="7">
    <location>
        <begin position="2"/>
        <end position="50"/>
    </location>
</feature>
<comment type="caution">
    <text evidence="8">The sequence shown here is derived from an EMBL/GenBank/DDBJ whole genome shotgun (WGS) entry which is preliminary data.</text>
</comment>
<evidence type="ECO:0000256" key="3">
    <source>
        <dbReference type="ARBA" id="ARBA00022722"/>
    </source>
</evidence>
<evidence type="ECO:0000313" key="8">
    <source>
        <dbReference type="EMBL" id="RDX80257.1"/>
    </source>
</evidence>
<protein>
    <recommendedName>
        <fullName evidence="7">Reverse transcriptase RNase H-like domain-containing protein</fullName>
    </recommendedName>
</protein>
<dbReference type="Pfam" id="PF17917">
    <property type="entry name" value="RT_RNaseH"/>
    <property type="match status" value="1"/>
</dbReference>
<evidence type="ECO:0000256" key="6">
    <source>
        <dbReference type="ARBA" id="ARBA00022918"/>
    </source>
</evidence>
<dbReference type="GO" id="GO:0004519">
    <property type="term" value="F:endonuclease activity"/>
    <property type="evidence" value="ECO:0007669"/>
    <property type="project" value="UniProtKB-KW"/>
</dbReference>
<keyword evidence="9" id="KW-1185">Reference proteome</keyword>
<evidence type="ECO:0000313" key="9">
    <source>
        <dbReference type="Proteomes" id="UP000257109"/>
    </source>
</evidence>
<keyword evidence="6" id="KW-0695">RNA-directed DNA polymerase</keyword>
<evidence type="ECO:0000256" key="2">
    <source>
        <dbReference type="ARBA" id="ARBA00022695"/>
    </source>
</evidence>
<dbReference type="PANTHER" id="PTHR34072:SF57">
    <property type="entry name" value="RNA-DIRECTED DNA POLYMERASE"/>
    <property type="match status" value="1"/>
</dbReference>
<dbReference type="SUPFAM" id="SSF56672">
    <property type="entry name" value="DNA/RNA polymerases"/>
    <property type="match status" value="1"/>
</dbReference>
<dbReference type="PANTHER" id="PTHR34072">
    <property type="entry name" value="ENZYMATIC POLYPROTEIN-RELATED"/>
    <property type="match status" value="1"/>
</dbReference>
<keyword evidence="1" id="KW-0808">Transferase</keyword>
<dbReference type="Proteomes" id="UP000257109">
    <property type="component" value="Unassembled WGS sequence"/>
</dbReference>
<sequence>MCDASNSALGAVLGQRARVGQPMHVIAYASRTMDLAQQNYTTTENELLAIPHYGLPTSTTMSQHLSFHLKHPGYTKKSSRVMPNITYGMIPTFGDYAVTRLSAGAYLTPRSIQSSSFATQHLEAAITDKLGQPGKCSIVAFTGQLFLETLIFLSPPAQDAKKREWP</sequence>
<keyword evidence="4" id="KW-0255">Endonuclease</keyword>
<reference evidence="8" key="1">
    <citation type="submission" date="2018-05" db="EMBL/GenBank/DDBJ databases">
        <title>Draft genome of Mucuna pruriens seed.</title>
        <authorList>
            <person name="Nnadi N.E."/>
            <person name="Vos R."/>
            <person name="Hasami M.H."/>
            <person name="Devisetty U.K."/>
            <person name="Aguiy J.C."/>
        </authorList>
    </citation>
    <scope>NUCLEOTIDE SEQUENCE [LARGE SCALE GENOMIC DNA]</scope>
    <source>
        <strain evidence="8">JCA_2017</strain>
    </source>
</reference>
<dbReference type="InterPro" id="IPR041373">
    <property type="entry name" value="RT_RNaseH"/>
</dbReference>
<keyword evidence="5" id="KW-0378">Hydrolase</keyword>
<name>A0A371FPJ7_MUCPR</name>
<evidence type="ECO:0000256" key="4">
    <source>
        <dbReference type="ARBA" id="ARBA00022759"/>
    </source>
</evidence>
<feature type="non-terminal residue" evidence="8">
    <location>
        <position position="1"/>
    </location>
</feature>
<dbReference type="AlphaFoldDB" id="A0A371FPJ7"/>
<evidence type="ECO:0000259" key="7">
    <source>
        <dbReference type="Pfam" id="PF17917"/>
    </source>
</evidence>
<dbReference type="OrthoDB" id="10055717at2759"/>
<evidence type="ECO:0000256" key="1">
    <source>
        <dbReference type="ARBA" id="ARBA00022679"/>
    </source>
</evidence>
<keyword evidence="2" id="KW-0548">Nucleotidyltransferase</keyword>
<dbReference type="InterPro" id="IPR043502">
    <property type="entry name" value="DNA/RNA_pol_sf"/>
</dbReference>
<proteinExistence type="predicted"/>
<keyword evidence="3" id="KW-0540">Nuclease</keyword>
<dbReference type="GO" id="GO:0003964">
    <property type="term" value="F:RNA-directed DNA polymerase activity"/>
    <property type="evidence" value="ECO:0007669"/>
    <property type="project" value="UniProtKB-KW"/>
</dbReference>